<sequence>MQIKSMKMNAFLNGTRTLVAIIFPLITYPYISRILGTDNLGKINFANSVVNYFQLLSALGISSYAIREGAAYRERCGIMETFANQVFTINVVFTGIAYSLLGITLFFFKGLTDYKELILIQSLVILGSTLGVEWLFSVYEDYLYITVRTIVIQIVSLLLMFVFVRREGDYLKYALISVIAMGGAYLINFFYSRKYFKIHPVKNVEWQKHMKPMMLLFFNTLAITIYVNSDITILGVLKGDYHVGIYSTSVKIYTILKQVVNALIVAALPRVSFYVAAGKKKEYYSLLSKISRALILVLMPMIVGVMMMSTDIVVLVSGRDFAESGASLKLLSIAIGFSLIASFFTTTVLLPYKKDKLILSATIISALLNLGLNFVLIPFIAEKGAAVTTVLAEGLVMFMAVYYSRGKYRLEKIKKAVWEGSIGGIGIAIICHFVNQCVDGTFIRLSLAMAGSGLFYLIVLLVGKEELLTSTISVMAGKFKKG</sequence>
<evidence type="ECO:0000313" key="2">
    <source>
        <dbReference type="Proteomes" id="UP000307720"/>
    </source>
</evidence>
<reference evidence="1" key="1">
    <citation type="submission" date="2019-04" db="EMBL/GenBank/DDBJ databases">
        <title>Microbes associate with the intestines of laboratory mice.</title>
        <authorList>
            <person name="Navarre W."/>
            <person name="Wong E."/>
            <person name="Huang K."/>
            <person name="Tropini C."/>
            <person name="Ng K."/>
            <person name="Yu B."/>
        </authorList>
    </citation>
    <scope>NUCLEOTIDE SEQUENCE</scope>
    <source>
        <strain evidence="1">NM72_1-8</strain>
    </source>
</reference>
<protein>
    <submittedName>
        <fullName evidence="1">Flippase</fullName>
    </submittedName>
</protein>
<dbReference type="Proteomes" id="UP000307720">
    <property type="component" value="Unassembled WGS sequence"/>
</dbReference>
<keyword evidence="2" id="KW-1185">Reference proteome</keyword>
<name>A0AC61R485_9FIRM</name>
<organism evidence="1 2">
    <name type="scientific">Hominisplanchenecus murintestinalis</name>
    <dbReference type="NCBI Taxonomy" id="2941517"/>
    <lineage>
        <taxon>Bacteria</taxon>
        <taxon>Bacillati</taxon>
        <taxon>Bacillota</taxon>
        <taxon>Clostridia</taxon>
        <taxon>Lachnospirales</taxon>
        <taxon>Lachnospiraceae</taxon>
        <taxon>Hominisplanchenecus</taxon>
    </lineage>
</organism>
<evidence type="ECO:0000313" key="1">
    <source>
        <dbReference type="EMBL" id="TGY00033.1"/>
    </source>
</evidence>
<proteinExistence type="predicted"/>
<accession>A0AC61R485</accession>
<dbReference type="EMBL" id="SRZB01000003">
    <property type="protein sequence ID" value="TGY00033.1"/>
    <property type="molecule type" value="Genomic_DNA"/>
</dbReference>
<gene>
    <name evidence="1" type="ORF">E5357_03170</name>
</gene>
<comment type="caution">
    <text evidence="1">The sequence shown here is derived from an EMBL/GenBank/DDBJ whole genome shotgun (WGS) entry which is preliminary data.</text>
</comment>